<evidence type="ECO:0000313" key="1">
    <source>
        <dbReference type="EMBL" id="ODP30148.1"/>
    </source>
</evidence>
<reference evidence="1 2" key="1">
    <citation type="submission" date="2016-08" db="EMBL/GenBank/DDBJ databases">
        <title>Genome sequencing of Paenibacillus sp. TI45-13ar, isolated from Korean traditional nuruk.</title>
        <authorList>
            <person name="Kim S.-J."/>
        </authorList>
    </citation>
    <scope>NUCLEOTIDE SEQUENCE [LARGE SCALE GENOMIC DNA]</scope>
    <source>
        <strain evidence="1 2">TI45-13ar</strain>
    </source>
</reference>
<sequence>MVTLFCMSFLLRNQSQEDLGKNSKHLNWKFIPMYCRMGRVKSNLVRMRGHALLSIQLECAE</sequence>
<dbReference type="Proteomes" id="UP000094578">
    <property type="component" value="Unassembled WGS sequence"/>
</dbReference>
<accession>A0A1E3L8S2</accession>
<dbReference type="AlphaFoldDB" id="A0A1E3L8S2"/>
<protein>
    <submittedName>
        <fullName evidence="1">Uncharacterized protein</fullName>
    </submittedName>
</protein>
<comment type="caution">
    <text evidence="1">The sequence shown here is derived from an EMBL/GenBank/DDBJ whole genome shotgun (WGS) entry which is preliminary data.</text>
</comment>
<evidence type="ECO:0000313" key="2">
    <source>
        <dbReference type="Proteomes" id="UP000094578"/>
    </source>
</evidence>
<dbReference type="EMBL" id="MDER01000024">
    <property type="protein sequence ID" value="ODP30148.1"/>
    <property type="molecule type" value="Genomic_DNA"/>
</dbReference>
<organism evidence="1 2">
    <name type="scientific">Paenibacillus nuruki</name>
    <dbReference type="NCBI Taxonomy" id="1886670"/>
    <lineage>
        <taxon>Bacteria</taxon>
        <taxon>Bacillati</taxon>
        <taxon>Bacillota</taxon>
        <taxon>Bacilli</taxon>
        <taxon>Bacillales</taxon>
        <taxon>Paenibacillaceae</taxon>
        <taxon>Paenibacillus</taxon>
    </lineage>
</organism>
<keyword evidence="2" id="KW-1185">Reference proteome</keyword>
<gene>
    <name evidence="1" type="ORF">PTI45_00390</name>
</gene>
<dbReference type="STRING" id="1886670.PTI45_00390"/>
<name>A0A1E3L8S2_9BACL</name>
<proteinExistence type="predicted"/>